<reference evidence="2" key="1">
    <citation type="journal article" date="2020" name="Stud. Mycol.">
        <title>101 Dothideomycetes genomes: a test case for predicting lifestyles and emergence of pathogens.</title>
        <authorList>
            <person name="Haridas S."/>
            <person name="Albert R."/>
            <person name="Binder M."/>
            <person name="Bloem J."/>
            <person name="Labutti K."/>
            <person name="Salamov A."/>
            <person name="Andreopoulos B."/>
            <person name="Baker S."/>
            <person name="Barry K."/>
            <person name="Bills G."/>
            <person name="Bluhm B."/>
            <person name="Cannon C."/>
            <person name="Castanera R."/>
            <person name="Culley D."/>
            <person name="Daum C."/>
            <person name="Ezra D."/>
            <person name="Gonzalez J."/>
            <person name="Henrissat B."/>
            <person name="Kuo A."/>
            <person name="Liang C."/>
            <person name="Lipzen A."/>
            <person name="Lutzoni F."/>
            <person name="Magnuson J."/>
            <person name="Mondo S."/>
            <person name="Nolan M."/>
            <person name="Ohm R."/>
            <person name="Pangilinan J."/>
            <person name="Park H.-J."/>
            <person name="Ramirez L."/>
            <person name="Alfaro M."/>
            <person name="Sun H."/>
            <person name="Tritt A."/>
            <person name="Yoshinaga Y."/>
            <person name="Zwiers L.-H."/>
            <person name="Turgeon B."/>
            <person name="Goodwin S."/>
            <person name="Spatafora J."/>
            <person name="Crous P."/>
            <person name="Grigoriev I."/>
        </authorList>
    </citation>
    <scope>NUCLEOTIDE SEQUENCE</scope>
    <source>
        <strain evidence="2">ATCC 16933</strain>
    </source>
</reference>
<keyword evidence="1" id="KW-0812">Transmembrane</keyword>
<organism evidence="2 3">
    <name type="scientific">Lineolata rhizophorae</name>
    <dbReference type="NCBI Taxonomy" id="578093"/>
    <lineage>
        <taxon>Eukaryota</taxon>
        <taxon>Fungi</taxon>
        <taxon>Dikarya</taxon>
        <taxon>Ascomycota</taxon>
        <taxon>Pezizomycotina</taxon>
        <taxon>Dothideomycetes</taxon>
        <taxon>Dothideomycetes incertae sedis</taxon>
        <taxon>Lineolatales</taxon>
        <taxon>Lineolataceae</taxon>
        <taxon>Lineolata</taxon>
    </lineage>
</organism>
<sequence>MAEFNWAPYTVGKRTGPPSRFDLNSPVMIFTMQNGCYVGQFVTPVWGYQLVYLDGQPVENGMWYLDRQVEPYILQPGPPDVAMLLSLVDSLKADIPGAPAIMVDLFRATLNAILFEALAIRESLMKALRNLLRLLFHHHPKAAPAIALLNILPLLGMFLGMTALLRSIFGGPAHKLTSAQIFVASTTPSPRRVAN</sequence>
<accession>A0A6A6NRQ8</accession>
<evidence type="ECO:0000313" key="2">
    <source>
        <dbReference type="EMBL" id="KAF2454102.1"/>
    </source>
</evidence>
<keyword evidence="1" id="KW-0472">Membrane</keyword>
<keyword evidence="3" id="KW-1185">Reference proteome</keyword>
<protein>
    <submittedName>
        <fullName evidence="2">Uncharacterized protein</fullName>
    </submittedName>
</protein>
<gene>
    <name evidence="2" type="ORF">BDY21DRAFT_423983</name>
</gene>
<dbReference type="Proteomes" id="UP000799766">
    <property type="component" value="Unassembled WGS sequence"/>
</dbReference>
<dbReference type="EMBL" id="MU001693">
    <property type="protein sequence ID" value="KAF2454102.1"/>
    <property type="molecule type" value="Genomic_DNA"/>
</dbReference>
<name>A0A6A6NRQ8_9PEZI</name>
<dbReference type="AlphaFoldDB" id="A0A6A6NRQ8"/>
<proteinExistence type="predicted"/>
<evidence type="ECO:0000256" key="1">
    <source>
        <dbReference type="SAM" id="Phobius"/>
    </source>
</evidence>
<feature type="transmembrane region" description="Helical" evidence="1">
    <location>
        <begin position="142"/>
        <end position="165"/>
    </location>
</feature>
<keyword evidence="1" id="KW-1133">Transmembrane helix</keyword>
<evidence type="ECO:0000313" key="3">
    <source>
        <dbReference type="Proteomes" id="UP000799766"/>
    </source>
</evidence>